<name>A0A4V2UU81_9FIRM</name>
<dbReference type="InterPro" id="IPR056792">
    <property type="entry name" value="PRC_RimM"/>
</dbReference>
<dbReference type="InterPro" id="IPR036976">
    <property type="entry name" value="RimM_N_sf"/>
</dbReference>
<dbReference type="GO" id="GO:0005840">
    <property type="term" value="C:ribosome"/>
    <property type="evidence" value="ECO:0007669"/>
    <property type="project" value="InterPro"/>
</dbReference>
<dbReference type="PANTHER" id="PTHR33692">
    <property type="entry name" value="RIBOSOME MATURATION FACTOR RIMM"/>
    <property type="match status" value="1"/>
</dbReference>
<comment type="subunit">
    <text evidence="5">Binds ribosomal protein uS19.</text>
</comment>
<comment type="function">
    <text evidence="5">An accessory protein needed during the final step in the assembly of 30S ribosomal subunit, possibly for assembly of the head region. Essential for efficient processing of 16S rRNA. May be needed both before and after RbfA during the maturation of 16S rRNA. It has affinity for free ribosomal 30S subunits but not for 70S ribosomes.</text>
</comment>
<feature type="domain" description="RimM N-terminal" evidence="6">
    <location>
        <begin position="5"/>
        <end position="85"/>
    </location>
</feature>
<evidence type="ECO:0000256" key="2">
    <source>
        <dbReference type="ARBA" id="ARBA00022517"/>
    </source>
</evidence>
<evidence type="ECO:0000313" key="9">
    <source>
        <dbReference type="Proteomes" id="UP000294567"/>
    </source>
</evidence>
<evidence type="ECO:0000259" key="7">
    <source>
        <dbReference type="Pfam" id="PF24986"/>
    </source>
</evidence>
<dbReference type="SUPFAM" id="SSF50447">
    <property type="entry name" value="Translation proteins"/>
    <property type="match status" value="1"/>
</dbReference>
<dbReference type="PANTHER" id="PTHR33692:SF1">
    <property type="entry name" value="RIBOSOME MATURATION FACTOR RIMM"/>
    <property type="match status" value="1"/>
</dbReference>
<proteinExistence type="inferred from homology"/>
<comment type="subcellular location">
    <subcellularLocation>
        <location evidence="5">Cytoplasm</location>
    </subcellularLocation>
</comment>
<dbReference type="Gene3D" id="2.40.30.60">
    <property type="entry name" value="RimM"/>
    <property type="match status" value="1"/>
</dbReference>
<keyword evidence="4 5" id="KW-0143">Chaperone</keyword>
<evidence type="ECO:0000259" key="6">
    <source>
        <dbReference type="Pfam" id="PF01782"/>
    </source>
</evidence>
<dbReference type="AlphaFoldDB" id="A0A4V2UU81"/>
<keyword evidence="3 5" id="KW-0698">rRNA processing</keyword>
<dbReference type="GO" id="GO:0006364">
    <property type="term" value="P:rRNA processing"/>
    <property type="evidence" value="ECO:0007669"/>
    <property type="project" value="UniProtKB-UniRule"/>
</dbReference>
<dbReference type="EMBL" id="SMAE01000005">
    <property type="protein sequence ID" value="TCS89635.1"/>
    <property type="molecule type" value="Genomic_DNA"/>
</dbReference>
<dbReference type="RefSeq" id="WP_132027189.1">
    <property type="nucleotide sequence ID" value="NZ_CP068564.1"/>
</dbReference>
<dbReference type="SUPFAM" id="SSF50346">
    <property type="entry name" value="PRC-barrel domain"/>
    <property type="match status" value="1"/>
</dbReference>
<keyword evidence="9" id="KW-1185">Reference proteome</keyword>
<dbReference type="InterPro" id="IPR011961">
    <property type="entry name" value="RimM"/>
</dbReference>
<dbReference type="InterPro" id="IPR002676">
    <property type="entry name" value="RimM_N"/>
</dbReference>
<gene>
    <name evidence="5" type="primary">rimM</name>
    <name evidence="8" type="ORF">EDD65_105109</name>
</gene>
<dbReference type="HAMAP" id="MF_00014">
    <property type="entry name" value="Ribosome_mat_RimM"/>
    <property type="match status" value="1"/>
</dbReference>
<dbReference type="Pfam" id="PF24986">
    <property type="entry name" value="PRC_RimM"/>
    <property type="match status" value="1"/>
</dbReference>
<sequence>MEFTQVGKIINTHGVKGEVKIYPLTDDIYRFNKLKKVYLGKNKVKLEIENVRYHKGLVIIKFKGIDNINEIISFKDDFIYVDEEDRIKLPEDKYFIYDVIGCVVYNHEGEKIGLISDVIQSASNDVYVVKDYNLDKEYLIPAIKEFIIHIDVDNKNIIIDPIEGMIE</sequence>
<evidence type="ECO:0000256" key="1">
    <source>
        <dbReference type="ARBA" id="ARBA00022490"/>
    </source>
</evidence>
<dbReference type="InterPro" id="IPR009000">
    <property type="entry name" value="Transl_B-barrel_sf"/>
</dbReference>
<evidence type="ECO:0000313" key="8">
    <source>
        <dbReference type="EMBL" id="TCS89635.1"/>
    </source>
</evidence>
<dbReference type="GO" id="GO:0043022">
    <property type="term" value="F:ribosome binding"/>
    <property type="evidence" value="ECO:0007669"/>
    <property type="project" value="InterPro"/>
</dbReference>
<dbReference type="InterPro" id="IPR011033">
    <property type="entry name" value="PRC_barrel-like_sf"/>
</dbReference>
<keyword evidence="2 5" id="KW-0690">Ribosome biogenesis</keyword>
<feature type="domain" description="Ribosome maturation factor RimM PRC barrel" evidence="7">
    <location>
        <begin position="98"/>
        <end position="164"/>
    </location>
</feature>
<dbReference type="Gene3D" id="2.30.30.240">
    <property type="entry name" value="PRC-barrel domain"/>
    <property type="match status" value="1"/>
</dbReference>
<organism evidence="8 9">
    <name type="scientific">Keratinibaculum paraultunense</name>
    <dbReference type="NCBI Taxonomy" id="1278232"/>
    <lineage>
        <taxon>Bacteria</taxon>
        <taxon>Bacillati</taxon>
        <taxon>Bacillota</taxon>
        <taxon>Tissierellia</taxon>
        <taxon>Tissierellales</taxon>
        <taxon>Tepidimicrobiaceae</taxon>
        <taxon>Keratinibaculum</taxon>
    </lineage>
</organism>
<protein>
    <recommendedName>
        <fullName evidence="5">Ribosome maturation factor RimM</fullName>
    </recommendedName>
</protein>
<dbReference type="NCBIfam" id="TIGR02273">
    <property type="entry name" value="16S_RimM"/>
    <property type="match status" value="1"/>
</dbReference>
<dbReference type="OrthoDB" id="9810331at2"/>
<dbReference type="GO" id="GO:0005737">
    <property type="term" value="C:cytoplasm"/>
    <property type="evidence" value="ECO:0007669"/>
    <property type="project" value="UniProtKB-SubCell"/>
</dbReference>
<comment type="caution">
    <text evidence="8">The sequence shown here is derived from an EMBL/GenBank/DDBJ whole genome shotgun (WGS) entry which is preliminary data.</text>
</comment>
<dbReference type="Proteomes" id="UP000294567">
    <property type="component" value="Unassembled WGS sequence"/>
</dbReference>
<comment type="similarity">
    <text evidence="5">Belongs to the RimM family.</text>
</comment>
<keyword evidence="1 5" id="KW-0963">Cytoplasm</keyword>
<reference evidence="8 9" key="1">
    <citation type="submission" date="2019-03" db="EMBL/GenBank/DDBJ databases">
        <title>Genomic Encyclopedia of Type Strains, Phase IV (KMG-IV): sequencing the most valuable type-strain genomes for metagenomic binning, comparative biology and taxonomic classification.</title>
        <authorList>
            <person name="Goeker M."/>
        </authorList>
    </citation>
    <scope>NUCLEOTIDE SEQUENCE [LARGE SCALE GENOMIC DNA]</scope>
    <source>
        <strain evidence="8 9">DSM 26752</strain>
    </source>
</reference>
<evidence type="ECO:0000256" key="3">
    <source>
        <dbReference type="ARBA" id="ARBA00022552"/>
    </source>
</evidence>
<dbReference type="Pfam" id="PF01782">
    <property type="entry name" value="RimM"/>
    <property type="match status" value="1"/>
</dbReference>
<evidence type="ECO:0000256" key="4">
    <source>
        <dbReference type="ARBA" id="ARBA00023186"/>
    </source>
</evidence>
<accession>A0A4V2UU81</accession>
<evidence type="ECO:0000256" key="5">
    <source>
        <dbReference type="HAMAP-Rule" id="MF_00014"/>
    </source>
</evidence>
<comment type="domain">
    <text evidence="5">The PRC barrel domain binds ribosomal protein uS19.</text>
</comment>
<dbReference type="GO" id="GO:0042274">
    <property type="term" value="P:ribosomal small subunit biogenesis"/>
    <property type="evidence" value="ECO:0007669"/>
    <property type="project" value="UniProtKB-UniRule"/>
</dbReference>